<dbReference type="Pfam" id="PF08263">
    <property type="entry name" value="LRRNT_2"/>
    <property type="match status" value="1"/>
</dbReference>
<reference evidence="10" key="1">
    <citation type="submission" date="2022-07" db="EMBL/GenBank/DDBJ databases">
        <authorList>
            <person name="Macas J."/>
            <person name="Novak P."/>
            <person name="Neumann P."/>
        </authorList>
    </citation>
    <scope>NUCLEOTIDE SEQUENCE</scope>
</reference>
<protein>
    <recommendedName>
        <fullName evidence="9">Leucine-rich repeat-containing N-terminal plant-type domain-containing protein</fullName>
    </recommendedName>
</protein>
<comment type="caution">
    <text evidence="10">The sequence shown here is derived from an EMBL/GenBank/DDBJ whole genome shotgun (WGS) entry which is preliminary data.</text>
</comment>
<dbReference type="Proteomes" id="UP001152523">
    <property type="component" value="Unassembled WGS sequence"/>
</dbReference>
<evidence type="ECO:0000313" key="10">
    <source>
        <dbReference type="EMBL" id="CAH9133042.1"/>
    </source>
</evidence>
<proteinExistence type="predicted"/>
<dbReference type="InterPro" id="IPR013210">
    <property type="entry name" value="LRR_N_plant-typ"/>
</dbReference>
<keyword evidence="7" id="KW-0472">Membrane</keyword>
<feature type="domain" description="Leucine-rich repeat-containing N-terminal plant-type" evidence="9">
    <location>
        <begin position="9"/>
        <end position="30"/>
    </location>
</feature>
<keyword evidence="2" id="KW-0433">Leucine-rich repeat</keyword>
<evidence type="ECO:0000256" key="3">
    <source>
        <dbReference type="ARBA" id="ARBA00022692"/>
    </source>
</evidence>
<keyword evidence="6" id="KW-1133">Transmembrane helix</keyword>
<dbReference type="InterPro" id="IPR032675">
    <property type="entry name" value="LRR_dom_sf"/>
</dbReference>
<keyword evidence="3" id="KW-0812">Transmembrane</keyword>
<evidence type="ECO:0000256" key="7">
    <source>
        <dbReference type="ARBA" id="ARBA00023136"/>
    </source>
</evidence>
<keyword evidence="11" id="KW-1185">Reference proteome</keyword>
<evidence type="ECO:0000313" key="11">
    <source>
        <dbReference type="Proteomes" id="UP001152523"/>
    </source>
</evidence>
<sequence>MIASEYVYALRSWGSRNEDCCSGWAGVGCDHLTGHVIKIDLSYVRKLSRKAPHTRLSFIELHYLKYLSLAYSSNLLANQSISTLIGNSVVSLQHLTLVFVGIVGNISHNFGSSMPALC</sequence>
<evidence type="ECO:0000256" key="5">
    <source>
        <dbReference type="ARBA" id="ARBA00022737"/>
    </source>
</evidence>
<dbReference type="Gene3D" id="3.80.10.10">
    <property type="entry name" value="Ribonuclease Inhibitor"/>
    <property type="match status" value="1"/>
</dbReference>
<dbReference type="PANTHER" id="PTHR48063:SF112">
    <property type="entry name" value="RECEPTOR LIKE PROTEIN 30-LIKE"/>
    <property type="match status" value="1"/>
</dbReference>
<dbReference type="GO" id="GO:0016020">
    <property type="term" value="C:membrane"/>
    <property type="evidence" value="ECO:0007669"/>
    <property type="project" value="UniProtKB-SubCell"/>
</dbReference>
<evidence type="ECO:0000256" key="6">
    <source>
        <dbReference type="ARBA" id="ARBA00022989"/>
    </source>
</evidence>
<organism evidence="10 11">
    <name type="scientific">Cuscuta epithymum</name>
    <dbReference type="NCBI Taxonomy" id="186058"/>
    <lineage>
        <taxon>Eukaryota</taxon>
        <taxon>Viridiplantae</taxon>
        <taxon>Streptophyta</taxon>
        <taxon>Embryophyta</taxon>
        <taxon>Tracheophyta</taxon>
        <taxon>Spermatophyta</taxon>
        <taxon>Magnoliopsida</taxon>
        <taxon>eudicotyledons</taxon>
        <taxon>Gunneridae</taxon>
        <taxon>Pentapetalae</taxon>
        <taxon>asterids</taxon>
        <taxon>lamiids</taxon>
        <taxon>Solanales</taxon>
        <taxon>Convolvulaceae</taxon>
        <taxon>Cuscuteae</taxon>
        <taxon>Cuscuta</taxon>
        <taxon>Cuscuta subgen. Cuscuta</taxon>
    </lineage>
</organism>
<keyword evidence="5" id="KW-0677">Repeat</keyword>
<name>A0AAV0FBZ3_9ASTE</name>
<dbReference type="InterPro" id="IPR046956">
    <property type="entry name" value="RLP23-like"/>
</dbReference>
<evidence type="ECO:0000256" key="4">
    <source>
        <dbReference type="ARBA" id="ARBA00022729"/>
    </source>
</evidence>
<evidence type="ECO:0000256" key="8">
    <source>
        <dbReference type="ARBA" id="ARBA00023180"/>
    </source>
</evidence>
<dbReference type="PANTHER" id="PTHR48063">
    <property type="entry name" value="LRR RECEPTOR-LIKE KINASE"/>
    <property type="match status" value="1"/>
</dbReference>
<keyword evidence="8" id="KW-0325">Glycoprotein</keyword>
<gene>
    <name evidence="10" type="ORF">CEPIT_LOCUS32643</name>
</gene>
<keyword evidence="4" id="KW-0732">Signal</keyword>
<accession>A0AAV0FBZ3</accession>
<evidence type="ECO:0000256" key="1">
    <source>
        <dbReference type="ARBA" id="ARBA00004479"/>
    </source>
</evidence>
<evidence type="ECO:0000256" key="2">
    <source>
        <dbReference type="ARBA" id="ARBA00022614"/>
    </source>
</evidence>
<dbReference type="SUPFAM" id="SSF52058">
    <property type="entry name" value="L domain-like"/>
    <property type="match status" value="1"/>
</dbReference>
<dbReference type="EMBL" id="CAMAPF010000974">
    <property type="protein sequence ID" value="CAH9133042.1"/>
    <property type="molecule type" value="Genomic_DNA"/>
</dbReference>
<dbReference type="AlphaFoldDB" id="A0AAV0FBZ3"/>
<comment type="subcellular location">
    <subcellularLocation>
        <location evidence="1">Membrane</location>
        <topology evidence="1">Single-pass type I membrane protein</topology>
    </subcellularLocation>
</comment>
<evidence type="ECO:0000259" key="9">
    <source>
        <dbReference type="Pfam" id="PF08263"/>
    </source>
</evidence>